<evidence type="ECO:0000313" key="1">
    <source>
        <dbReference type="EMBL" id="KAH9790970.1"/>
    </source>
</evidence>
<name>A0ACB8MZZ7_CITSI</name>
<protein>
    <submittedName>
        <fullName evidence="1">Ribonuclease H protein</fullName>
    </submittedName>
</protein>
<accession>A0ACB8MZZ7</accession>
<proteinExistence type="predicted"/>
<dbReference type="EMBL" id="CM039171">
    <property type="protein sequence ID" value="KAH9790970.1"/>
    <property type="molecule type" value="Genomic_DNA"/>
</dbReference>
<keyword evidence="2" id="KW-1185">Reference proteome</keyword>
<comment type="caution">
    <text evidence="1">The sequence shown here is derived from an EMBL/GenBank/DDBJ whole genome shotgun (WGS) entry which is preliminary data.</text>
</comment>
<gene>
    <name evidence="1" type="ORF">KPL71_003568</name>
</gene>
<sequence>MKDDRGQWISDEDELKAHAINFFTKLYMADNNSIESYYTPNDFPCIDTGRNHDMEKPVDDEEIRDTIFSMKPLKAPGSDGLHAIFYQAQWEVVGKSVCKQIKDVFNGETVPEDFLKILIVLIPKIDNPTSLNSFRPISLCTIMYKTITKIIANRLKTFLPDLVGSHQTSFVPGRHITENIIIAQEVIHSMRRKTGKRGFMAIKVDLEKAYDRLSWEFIKETLDFVGLPTNFIRIIMECITSGSMQILWNGKLTESFKTSRGIRQGDPISPYIFVLCIERLSHLINREVQQNRWKPIRLSRNGIPLTHLFFADDLLLLAEASSDQAKVVIKTLKNFCNMSGEKVSTEKTHLYFSKNVAPAVSKEISELSGFSTSKDLGKYLGMPLLHGRVTNKTYQEVLDRVDKRLSGWNAKHLSFAGRLTLTQAVIQALPIYSMQTTMIPRGTQEKINRISRRFIWSGNSERNSMAMASWERICQPKMVGGLGLKNLRHINEALLMKIGWNIVVSPTSLWIKVLCSKYGVENDNLPTELPTRYGSYVWRAVGTVWNKVLQGICWQVGDGSKARFWKDCWVMQNVRLKDYAVMPVPSNMLENSIRDYVNDHGQWNWNVFSNYLPHSLVLAIAAIMPPCVEGGMDRIFWGFSTKGNFTVKSAYQNISSRVSSNIGPRWDLIWSWKGPQSGKTFLWLAIQNKLKTKAELARRHILAENNCERCKVCVEDSLHALRDCVVAKRIWLDIVPCSLRGSFFSLNLEDWILTNLKPNCYDCNGVDWSVIFGTAIWRLWFWRNQALFKKVQRSSQSITLDIMTRAENAHKTMMALIKPGASKMVKYFGWKPPPENVFKLNTDGACKKMNMAAAGGLIRNANGIWIAGFCANIGISSVTNAELWGLFYGLDLAWKMGIRSLLVEVDSKCITELLADTNNNPSKFSSVIQSIRRLINREWHVCISHIYREANFAADFLANFAMRQPLGFHVLHNPPNGVVNCLTYDMYGNAFPRFVSV</sequence>
<dbReference type="Proteomes" id="UP000829398">
    <property type="component" value="Chromosome 2"/>
</dbReference>
<reference evidence="2" key="1">
    <citation type="journal article" date="2023" name="Hortic. Res.">
        <title>A chromosome-level phased genome enabling allele-level studies in sweet orange: a case study on citrus Huanglongbing tolerance.</title>
        <authorList>
            <person name="Wu B."/>
            <person name="Yu Q."/>
            <person name="Deng Z."/>
            <person name="Duan Y."/>
            <person name="Luo F."/>
            <person name="Gmitter F. Jr."/>
        </authorList>
    </citation>
    <scope>NUCLEOTIDE SEQUENCE [LARGE SCALE GENOMIC DNA]</scope>
    <source>
        <strain evidence="2">cv. Valencia</strain>
    </source>
</reference>
<organism evidence="1 2">
    <name type="scientific">Citrus sinensis</name>
    <name type="common">Sweet orange</name>
    <name type="synonym">Citrus aurantium var. sinensis</name>
    <dbReference type="NCBI Taxonomy" id="2711"/>
    <lineage>
        <taxon>Eukaryota</taxon>
        <taxon>Viridiplantae</taxon>
        <taxon>Streptophyta</taxon>
        <taxon>Embryophyta</taxon>
        <taxon>Tracheophyta</taxon>
        <taxon>Spermatophyta</taxon>
        <taxon>Magnoliopsida</taxon>
        <taxon>eudicotyledons</taxon>
        <taxon>Gunneridae</taxon>
        <taxon>Pentapetalae</taxon>
        <taxon>rosids</taxon>
        <taxon>malvids</taxon>
        <taxon>Sapindales</taxon>
        <taxon>Rutaceae</taxon>
        <taxon>Aurantioideae</taxon>
        <taxon>Citrus</taxon>
    </lineage>
</organism>
<evidence type="ECO:0000313" key="2">
    <source>
        <dbReference type="Proteomes" id="UP000829398"/>
    </source>
</evidence>